<evidence type="ECO:0000313" key="2">
    <source>
        <dbReference type="Proteomes" id="UP001356427"/>
    </source>
</evidence>
<organism evidence="1 2">
    <name type="scientific">Coregonus suidteri</name>
    <dbReference type="NCBI Taxonomy" id="861788"/>
    <lineage>
        <taxon>Eukaryota</taxon>
        <taxon>Metazoa</taxon>
        <taxon>Chordata</taxon>
        <taxon>Craniata</taxon>
        <taxon>Vertebrata</taxon>
        <taxon>Euteleostomi</taxon>
        <taxon>Actinopterygii</taxon>
        <taxon>Neopterygii</taxon>
        <taxon>Teleostei</taxon>
        <taxon>Protacanthopterygii</taxon>
        <taxon>Salmoniformes</taxon>
        <taxon>Salmonidae</taxon>
        <taxon>Coregoninae</taxon>
        <taxon>Coregonus</taxon>
    </lineage>
</organism>
<protein>
    <submittedName>
        <fullName evidence="1">Uncharacterized protein</fullName>
    </submittedName>
</protein>
<feature type="non-terminal residue" evidence="1">
    <location>
        <position position="1"/>
    </location>
</feature>
<sequence length="73" mass="8033">LILNLTHTHTHTSHCGRTHILNSPSTGRVPRAEDSAVHQWGICSGQSRPASYASGTNQGTRRRTPSFMLHCIK</sequence>
<gene>
    <name evidence="1" type="ORF">J4Q44_G00140630</name>
</gene>
<dbReference type="AlphaFoldDB" id="A0AAN8LQG0"/>
<name>A0AAN8LQG0_9TELE</name>
<reference evidence="1 2" key="1">
    <citation type="submission" date="2021-04" db="EMBL/GenBank/DDBJ databases">
        <authorList>
            <person name="De Guttry C."/>
            <person name="Zahm M."/>
            <person name="Klopp C."/>
            <person name="Cabau C."/>
            <person name="Louis A."/>
            <person name="Berthelot C."/>
            <person name="Parey E."/>
            <person name="Roest Crollius H."/>
            <person name="Montfort J."/>
            <person name="Robinson-Rechavi M."/>
            <person name="Bucao C."/>
            <person name="Bouchez O."/>
            <person name="Gislard M."/>
            <person name="Lluch J."/>
            <person name="Milhes M."/>
            <person name="Lampietro C."/>
            <person name="Lopez Roques C."/>
            <person name="Donnadieu C."/>
            <person name="Braasch I."/>
            <person name="Desvignes T."/>
            <person name="Postlethwait J."/>
            <person name="Bobe J."/>
            <person name="Wedekind C."/>
            <person name="Guiguen Y."/>
        </authorList>
    </citation>
    <scope>NUCLEOTIDE SEQUENCE [LARGE SCALE GENOMIC DNA]</scope>
    <source>
        <strain evidence="1">Cs_M1</strain>
        <tissue evidence="1">Blood</tissue>
    </source>
</reference>
<keyword evidence="2" id="KW-1185">Reference proteome</keyword>
<proteinExistence type="predicted"/>
<dbReference type="Proteomes" id="UP001356427">
    <property type="component" value="Unassembled WGS sequence"/>
</dbReference>
<dbReference type="EMBL" id="JAGTTL010000012">
    <property type="protein sequence ID" value="KAK6314534.1"/>
    <property type="molecule type" value="Genomic_DNA"/>
</dbReference>
<comment type="caution">
    <text evidence="1">The sequence shown here is derived from an EMBL/GenBank/DDBJ whole genome shotgun (WGS) entry which is preliminary data.</text>
</comment>
<accession>A0AAN8LQG0</accession>
<evidence type="ECO:0000313" key="1">
    <source>
        <dbReference type="EMBL" id="KAK6314534.1"/>
    </source>
</evidence>